<dbReference type="STRING" id="869210.Marky_1427"/>
<proteinExistence type="predicted"/>
<dbReference type="InterPro" id="IPR036866">
    <property type="entry name" value="RibonucZ/Hydroxyglut_hydro"/>
</dbReference>
<dbReference type="AlphaFoldDB" id="F2NMJ2"/>
<dbReference type="SUPFAM" id="SSF56281">
    <property type="entry name" value="Metallo-hydrolase/oxidoreductase"/>
    <property type="match status" value="1"/>
</dbReference>
<evidence type="ECO:0000259" key="1">
    <source>
        <dbReference type="SMART" id="SM00849"/>
    </source>
</evidence>
<dbReference type="eggNOG" id="COG0491">
    <property type="taxonomic scope" value="Bacteria"/>
</dbReference>
<dbReference type="EMBL" id="CP002630">
    <property type="protein sequence ID" value="AEB12162.1"/>
    <property type="molecule type" value="Genomic_DNA"/>
</dbReference>
<dbReference type="HOGENOM" id="CLU_071018_0_0_0"/>
<gene>
    <name evidence="2" type="ordered locus">Marky_1427</name>
</gene>
<dbReference type="PANTHER" id="PTHR23131">
    <property type="entry name" value="ENDORIBONUCLEASE LACTB2"/>
    <property type="match status" value="1"/>
</dbReference>
<sequence>MMGRLGTVEGVRLGTVFSRRMGYTVWVYRYKGVLIDTGCRWTAHRLARLEAEAAFLTHWHEDHSGGAQALTRRGVPVYAGRETAQRVRRIHEARIPFYRHLTWGRPHSAPVQTAEARFAGFWLVPTPGHTPDHTALFDPEAGLIFTGDLYLGRRARFATPEFDLEALLESLDRVLELKPHRLYCAHAGLVEDPSAALRAKRDWLLKLIDAAGALGRKGWPVREISRKLLGPEPLERHVSRGELSQEALIRQAVDLALGKNRDGSSIPPA</sequence>
<dbReference type="PANTHER" id="PTHR23131:SF0">
    <property type="entry name" value="ENDORIBONUCLEASE LACTB2"/>
    <property type="match status" value="1"/>
</dbReference>
<dbReference type="KEGG" id="mhd:Marky_1427"/>
<protein>
    <submittedName>
        <fullName evidence="2">Beta-lactamase domain protein</fullName>
    </submittedName>
</protein>
<organism evidence="2 3">
    <name type="scientific">Marinithermus hydrothermalis (strain DSM 14884 / JCM 11576 / T1)</name>
    <dbReference type="NCBI Taxonomy" id="869210"/>
    <lineage>
        <taxon>Bacteria</taxon>
        <taxon>Thermotogati</taxon>
        <taxon>Deinococcota</taxon>
        <taxon>Deinococci</taxon>
        <taxon>Thermales</taxon>
        <taxon>Thermaceae</taxon>
        <taxon>Marinithermus</taxon>
    </lineage>
</organism>
<keyword evidence="3" id="KW-1185">Reference proteome</keyword>
<dbReference type="OrthoDB" id="235784at2"/>
<feature type="domain" description="Metallo-beta-lactamase" evidence="1">
    <location>
        <begin position="22"/>
        <end position="186"/>
    </location>
</feature>
<dbReference type="InterPro" id="IPR001279">
    <property type="entry name" value="Metallo-B-lactamas"/>
</dbReference>
<dbReference type="SMART" id="SM00849">
    <property type="entry name" value="Lactamase_B"/>
    <property type="match status" value="1"/>
</dbReference>
<evidence type="ECO:0000313" key="2">
    <source>
        <dbReference type="EMBL" id="AEB12162.1"/>
    </source>
</evidence>
<dbReference type="Pfam" id="PF00753">
    <property type="entry name" value="Lactamase_B"/>
    <property type="match status" value="1"/>
</dbReference>
<dbReference type="Proteomes" id="UP000007030">
    <property type="component" value="Chromosome"/>
</dbReference>
<accession>F2NMJ2</accession>
<dbReference type="Gene3D" id="3.60.15.10">
    <property type="entry name" value="Ribonuclease Z/Hydroxyacylglutathione hydrolase-like"/>
    <property type="match status" value="1"/>
</dbReference>
<evidence type="ECO:0000313" key="3">
    <source>
        <dbReference type="Proteomes" id="UP000007030"/>
    </source>
</evidence>
<reference evidence="2 3" key="1">
    <citation type="journal article" date="2012" name="Stand. Genomic Sci.">
        <title>Complete genome sequence of the aerobic, heterotroph Marinithermus hydrothermalis type strain (T1(T)) from a deep-sea hydrothermal vent chimney.</title>
        <authorList>
            <person name="Copeland A."/>
            <person name="Gu W."/>
            <person name="Yasawong M."/>
            <person name="Lapidus A."/>
            <person name="Lucas S."/>
            <person name="Deshpande S."/>
            <person name="Pagani I."/>
            <person name="Tapia R."/>
            <person name="Cheng J.F."/>
            <person name="Goodwin L.A."/>
            <person name="Pitluck S."/>
            <person name="Liolios K."/>
            <person name="Ivanova N."/>
            <person name="Mavromatis K."/>
            <person name="Mikhailova N."/>
            <person name="Pati A."/>
            <person name="Chen A."/>
            <person name="Palaniappan K."/>
            <person name="Land M."/>
            <person name="Pan C."/>
            <person name="Brambilla E.M."/>
            <person name="Rohde M."/>
            <person name="Tindall B.J."/>
            <person name="Sikorski J."/>
            <person name="Goker M."/>
            <person name="Detter J.C."/>
            <person name="Bristow J."/>
            <person name="Eisen J.A."/>
            <person name="Markowitz V."/>
            <person name="Hugenholtz P."/>
            <person name="Kyrpides N.C."/>
            <person name="Klenk H.P."/>
            <person name="Woyke T."/>
        </authorList>
    </citation>
    <scope>NUCLEOTIDE SEQUENCE [LARGE SCALE GENOMIC DNA]</scope>
    <source>
        <strain evidence="3">DSM 14884 / JCM 11576 / T1</strain>
    </source>
</reference>
<dbReference type="RefSeq" id="WP_013704209.1">
    <property type="nucleotide sequence ID" value="NC_015387.1"/>
</dbReference>
<name>F2NMJ2_MARHT</name>
<dbReference type="InterPro" id="IPR050662">
    <property type="entry name" value="Sec-metab_biosynth-thioest"/>
</dbReference>